<dbReference type="GeneID" id="92808592"/>
<dbReference type="EMBL" id="LR134515">
    <property type="protein sequence ID" value="VEJ16248.1"/>
    <property type="molecule type" value="Genomic_DNA"/>
</dbReference>
<reference evidence="1 2" key="1">
    <citation type="submission" date="2018-12" db="EMBL/GenBank/DDBJ databases">
        <authorList>
            <consortium name="Pathogen Informatics"/>
        </authorList>
    </citation>
    <scope>NUCLEOTIDE SEQUENCE [LARGE SCALE GENOMIC DNA]</scope>
    <source>
        <strain evidence="1 2">NCTC10976</strain>
    </source>
</reference>
<dbReference type="Proteomes" id="UP000275510">
    <property type="component" value="Chromosome"/>
</dbReference>
<accession>A0A223MFD2</accession>
<name>A0A223MFD2_ACTPL</name>
<gene>
    <name evidence="1" type="ORF">NCTC10976_00330</name>
</gene>
<proteinExistence type="predicted"/>
<dbReference type="RefSeq" id="WP_005596226.1">
    <property type="nucleotide sequence ID" value="NZ_CBDBSU010000015.1"/>
</dbReference>
<organism evidence="1 2">
    <name type="scientific">Actinobacillus pleuropneumoniae</name>
    <name type="common">Haemophilus pleuropneumoniae</name>
    <dbReference type="NCBI Taxonomy" id="715"/>
    <lineage>
        <taxon>Bacteria</taxon>
        <taxon>Pseudomonadati</taxon>
        <taxon>Pseudomonadota</taxon>
        <taxon>Gammaproteobacteria</taxon>
        <taxon>Pasteurellales</taxon>
        <taxon>Pasteurellaceae</taxon>
        <taxon>Actinobacillus</taxon>
    </lineage>
</organism>
<sequence>MNYEFIGLLLIASCALIYFSHYLKKEADRISKLREQSKEH</sequence>
<evidence type="ECO:0000313" key="2">
    <source>
        <dbReference type="Proteomes" id="UP000275510"/>
    </source>
</evidence>
<dbReference type="AlphaFoldDB" id="A0A223MFD2"/>
<evidence type="ECO:0000313" key="1">
    <source>
        <dbReference type="EMBL" id="VEJ16248.1"/>
    </source>
</evidence>
<protein>
    <submittedName>
        <fullName evidence="1">Uncharacterized protein</fullName>
    </submittedName>
</protein>